<dbReference type="PANTHER" id="PTHR42879">
    <property type="entry name" value="3-OXOACYL-(ACYL-CARRIER-PROTEIN) REDUCTASE"/>
    <property type="match status" value="1"/>
</dbReference>
<reference evidence="2 3" key="1">
    <citation type="submission" date="2018-07" db="EMBL/GenBank/DDBJ databases">
        <title>Genome-based reclassification of Weissella jogaejeotgali as Weissella thailandensis.</title>
        <authorList>
            <person name="Chun J."/>
            <person name="Kim B.-Y."/>
            <person name="Kwak M.-J."/>
        </authorList>
    </citation>
    <scope>NUCLEOTIDE SEQUENCE [LARGE SCALE GENOMIC DNA]</scope>
    <source>
        <strain evidence="2 3">KCTC 3751</strain>
    </source>
</reference>
<proteinExistence type="inferred from homology"/>
<evidence type="ECO:0000313" key="3">
    <source>
        <dbReference type="Proteomes" id="UP000254492"/>
    </source>
</evidence>
<organism evidence="2 3">
    <name type="scientific">Weissella thailandensis</name>
    <dbReference type="NCBI Taxonomy" id="89061"/>
    <lineage>
        <taxon>Bacteria</taxon>
        <taxon>Bacillati</taxon>
        <taxon>Bacillota</taxon>
        <taxon>Bacilli</taxon>
        <taxon>Lactobacillales</taxon>
        <taxon>Lactobacillaceae</taxon>
        <taxon>Weissella</taxon>
    </lineage>
</organism>
<dbReference type="SUPFAM" id="SSF51735">
    <property type="entry name" value="NAD(P)-binding Rossmann-fold domains"/>
    <property type="match status" value="1"/>
</dbReference>
<dbReference type="PANTHER" id="PTHR42879:SF6">
    <property type="entry name" value="NADPH-DEPENDENT REDUCTASE BACG"/>
    <property type="match status" value="1"/>
</dbReference>
<evidence type="ECO:0000313" key="2">
    <source>
        <dbReference type="EMBL" id="RDS58648.1"/>
    </source>
</evidence>
<dbReference type="RefSeq" id="WP_115471753.1">
    <property type="nucleotide sequence ID" value="NZ_BJEC01000036.1"/>
</dbReference>
<dbReference type="InterPro" id="IPR002347">
    <property type="entry name" value="SDR_fam"/>
</dbReference>
<evidence type="ECO:0000256" key="1">
    <source>
        <dbReference type="ARBA" id="ARBA00006484"/>
    </source>
</evidence>
<keyword evidence="3" id="KW-1185">Reference proteome</keyword>
<dbReference type="InterPro" id="IPR050259">
    <property type="entry name" value="SDR"/>
</dbReference>
<dbReference type="Proteomes" id="UP000254492">
    <property type="component" value="Unassembled WGS sequence"/>
</dbReference>
<dbReference type="CDD" id="cd05344">
    <property type="entry name" value="BKR_like_SDR_like"/>
    <property type="match status" value="1"/>
</dbReference>
<comment type="similarity">
    <text evidence="1">Belongs to the short-chain dehydrogenases/reductases (SDR) family.</text>
</comment>
<dbReference type="InterPro" id="IPR036291">
    <property type="entry name" value="NAD(P)-bd_dom_sf"/>
</dbReference>
<dbReference type="EMBL" id="QRAY01000031">
    <property type="protein sequence ID" value="RDS58648.1"/>
    <property type="molecule type" value="Genomic_DNA"/>
</dbReference>
<dbReference type="Gene3D" id="3.40.50.720">
    <property type="entry name" value="NAD(P)-binding Rossmann-like Domain"/>
    <property type="match status" value="1"/>
</dbReference>
<sequence length="262" mass="28771">MDLKLKNKVVLVTASSQGLGFATARKFLEEGAKVMITSHSLENLRLAYKELRPITYGDQLSYVVADLTSTSDIEDLLAKTRKKFGLIDIVVNNTGGPKSASFEQLYEDDWSDAYELILRSAIQIIRLALPDLKKTQGVIINSVSASTKQPLSGLILSNTFRMAILGLSKSLANEFGKYGIRVNTISPDQILTNRVQTLDEIKAEKDNVSIEKVRQQSETTIPLGRYGKPEEFANVVVLLASSVSHYVNGSNVVVDGGQVQSY</sequence>
<gene>
    <name evidence="2" type="ORF">DWV05_10005</name>
</gene>
<dbReference type="PRINTS" id="PR00081">
    <property type="entry name" value="GDHRDH"/>
</dbReference>
<comment type="caution">
    <text evidence="2">The sequence shown here is derived from an EMBL/GenBank/DDBJ whole genome shotgun (WGS) entry which is preliminary data.</text>
</comment>
<accession>A0ABX9I1R3</accession>
<name>A0ABX9I1R3_9LACO</name>
<dbReference type="Pfam" id="PF13561">
    <property type="entry name" value="adh_short_C2"/>
    <property type="match status" value="1"/>
</dbReference>
<protein>
    <submittedName>
        <fullName evidence="2">SDR family NAD(P)-dependent oxidoreductase</fullName>
    </submittedName>
</protein>